<organism evidence="1 2">
    <name type="scientific">Aspergillus aculeatinus CBS 121060</name>
    <dbReference type="NCBI Taxonomy" id="1448322"/>
    <lineage>
        <taxon>Eukaryota</taxon>
        <taxon>Fungi</taxon>
        <taxon>Dikarya</taxon>
        <taxon>Ascomycota</taxon>
        <taxon>Pezizomycotina</taxon>
        <taxon>Eurotiomycetes</taxon>
        <taxon>Eurotiomycetidae</taxon>
        <taxon>Eurotiales</taxon>
        <taxon>Aspergillaceae</taxon>
        <taxon>Aspergillus</taxon>
        <taxon>Aspergillus subgen. Circumdati</taxon>
    </lineage>
</organism>
<dbReference type="Proteomes" id="UP000249661">
    <property type="component" value="Unassembled WGS sequence"/>
</dbReference>
<reference evidence="1" key="1">
    <citation type="submission" date="2018-02" db="EMBL/GenBank/DDBJ databases">
        <title>The genomes of Aspergillus section Nigri reveals drivers in fungal speciation.</title>
        <authorList>
            <consortium name="DOE Joint Genome Institute"/>
            <person name="Vesth T.C."/>
            <person name="Nybo J."/>
            <person name="Theobald S."/>
            <person name="Brandl J."/>
            <person name="Frisvad J.C."/>
            <person name="Nielsen K.F."/>
            <person name="Lyhne E.K."/>
            <person name="Kogle M.E."/>
            <person name="Kuo A."/>
            <person name="Riley R."/>
            <person name="Clum A."/>
            <person name="Nolan M."/>
            <person name="Lipzen A."/>
            <person name="Salamov A."/>
            <person name="Henrissat B."/>
            <person name="Wiebenga A."/>
            <person name="De vries R.P."/>
            <person name="Grigoriev I.V."/>
            <person name="Mortensen U.H."/>
            <person name="Andersen M.R."/>
            <person name="Baker S.E."/>
        </authorList>
    </citation>
    <scope>NUCLEOTIDE SEQUENCE</scope>
    <source>
        <strain evidence="1">CBS 121060</strain>
    </source>
</reference>
<keyword evidence="2" id="KW-1185">Reference proteome</keyword>
<evidence type="ECO:0000313" key="1">
    <source>
        <dbReference type="EMBL" id="RAH71349.1"/>
    </source>
</evidence>
<protein>
    <submittedName>
        <fullName evidence="1">Uncharacterized protein</fullName>
    </submittedName>
</protein>
<gene>
    <name evidence="1" type="ORF">BO66DRAFT_56185</name>
</gene>
<evidence type="ECO:0000313" key="2">
    <source>
        <dbReference type="Proteomes" id="UP000249661"/>
    </source>
</evidence>
<name>A0ACD1HCP9_9EURO</name>
<dbReference type="EMBL" id="KZ824949">
    <property type="protein sequence ID" value="RAH71349.1"/>
    <property type="molecule type" value="Genomic_DNA"/>
</dbReference>
<proteinExistence type="predicted"/>
<accession>A0ACD1HCP9</accession>
<sequence length="62" mass="7175">MSRTFSTPARSLLQIIWKNTERVAKYDDIIMKSVEDNPKLKSKAEKIEVAYKNLLSFLQSLS</sequence>